<feature type="transmembrane region" description="Helical" evidence="1">
    <location>
        <begin position="32"/>
        <end position="52"/>
    </location>
</feature>
<dbReference type="KEGG" id="kcm:ABWK59_11520"/>
<keyword evidence="1" id="KW-1133">Transmembrane helix</keyword>
<sequence>MNAETSLTPAEALALAGRAKAAARRPVPMPGWYGPAFGGALTAYGVVLGQSLEHELRWLTILAALLFSAGTGAMASVAVRAGGVARRASREYAGVTTAGVAAVLAIGGAIGLVVWLLGGPIGAVMGLGGAAAGLAFWQMTVVINKRIRRDGAARGEHNPEEREL</sequence>
<keyword evidence="1" id="KW-0472">Membrane</keyword>
<keyword evidence="1" id="KW-0812">Transmembrane</keyword>
<reference evidence="2" key="1">
    <citation type="submission" date="2024-06" db="EMBL/GenBank/DDBJ databases">
        <title>The genome sequences of Kitasatospora sp. strain HUAS MG31.</title>
        <authorList>
            <person name="Mo P."/>
        </authorList>
    </citation>
    <scope>NUCLEOTIDE SEQUENCE</scope>
    <source>
        <strain evidence="2">HUAS MG31</strain>
    </source>
</reference>
<dbReference type="RefSeq" id="WP_354640233.1">
    <property type="nucleotide sequence ID" value="NZ_CP159872.1"/>
</dbReference>
<feature type="transmembrane region" description="Helical" evidence="1">
    <location>
        <begin position="123"/>
        <end position="144"/>
    </location>
</feature>
<dbReference type="EMBL" id="CP159872">
    <property type="protein sequence ID" value="XCM79515.1"/>
    <property type="molecule type" value="Genomic_DNA"/>
</dbReference>
<dbReference type="AlphaFoldDB" id="A0AAU8JW26"/>
<name>A0AAU8JW26_9ACTN</name>
<proteinExistence type="predicted"/>
<evidence type="ECO:0000256" key="1">
    <source>
        <dbReference type="SAM" id="Phobius"/>
    </source>
</evidence>
<protein>
    <submittedName>
        <fullName evidence="2">Uncharacterized protein</fullName>
    </submittedName>
</protein>
<feature type="transmembrane region" description="Helical" evidence="1">
    <location>
        <begin position="58"/>
        <end position="80"/>
    </location>
</feature>
<evidence type="ECO:0000313" key="2">
    <source>
        <dbReference type="EMBL" id="XCM79515.1"/>
    </source>
</evidence>
<feature type="transmembrane region" description="Helical" evidence="1">
    <location>
        <begin position="92"/>
        <end position="117"/>
    </location>
</feature>
<organism evidence="2">
    <name type="scientific">Kitasatospora camelliae</name>
    <dbReference type="NCBI Taxonomy" id="3156397"/>
    <lineage>
        <taxon>Bacteria</taxon>
        <taxon>Bacillati</taxon>
        <taxon>Actinomycetota</taxon>
        <taxon>Actinomycetes</taxon>
        <taxon>Kitasatosporales</taxon>
        <taxon>Streptomycetaceae</taxon>
        <taxon>Kitasatospora</taxon>
    </lineage>
</organism>
<accession>A0AAU8JW26</accession>
<gene>
    <name evidence="2" type="ORF">ABWK59_11520</name>
</gene>